<protein>
    <submittedName>
        <fullName evidence="1">Uncharacterized protein</fullName>
    </submittedName>
</protein>
<organism evidence="1 2">
    <name type="scientific">Candidatus Adlerbacteria bacterium RIFOXYC1_FULL_48_26</name>
    <dbReference type="NCBI Taxonomy" id="1797247"/>
    <lineage>
        <taxon>Bacteria</taxon>
        <taxon>Candidatus Adleribacteriota</taxon>
    </lineage>
</organism>
<comment type="caution">
    <text evidence="1">The sequence shown here is derived from an EMBL/GenBank/DDBJ whole genome shotgun (WGS) entry which is preliminary data.</text>
</comment>
<dbReference type="Proteomes" id="UP000176568">
    <property type="component" value="Unassembled WGS sequence"/>
</dbReference>
<proteinExistence type="predicted"/>
<evidence type="ECO:0000313" key="2">
    <source>
        <dbReference type="Proteomes" id="UP000176568"/>
    </source>
</evidence>
<reference evidence="1 2" key="1">
    <citation type="journal article" date="2016" name="Nat. Commun.">
        <title>Thousands of microbial genomes shed light on interconnected biogeochemical processes in an aquifer system.</title>
        <authorList>
            <person name="Anantharaman K."/>
            <person name="Brown C.T."/>
            <person name="Hug L.A."/>
            <person name="Sharon I."/>
            <person name="Castelle C.J."/>
            <person name="Probst A.J."/>
            <person name="Thomas B.C."/>
            <person name="Singh A."/>
            <person name="Wilkins M.J."/>
            <person name="Karaoz U."/>
            <person name="Brodie E.L."/>
            <person name="Williams K.H."/>
            <person name="Hubbard S.S."/>
            <person name="Banfield J.F."/>
        </authorList>
    </citation>
    <scope>NUCLEOTIDE SEQUENCE [LARGE SCALE GENOMIC DNA]</scope>
</reference>
<gene>
    <name evidence="1" type="ORF">A2419_00300</name>
</gene>
<accession>A0A1F4Y4S3</accession>
<dbReference type="EMBL" id="MEXB01000009">
    <property type="protein sequence ID" value="OGC88293.1"/>
    <property type="molecule type" value="Genomic_DNA"/>
</dbReference>
<name>A0A1F4Y4S3_9BACT</name>
<dbReference type="AlphaFoldDB" id="A0A1F4Y4S3"/>
<evidence type="ECO:0000313" key="1">
    <source>
        <dbReference type="EMBL" id="OGC88293.1"/>
    </source>
</evidence>
<sequence>MTRLEKVRAEVRRIGEDHAAGGGPGIEYGIADLVAALHYCGFRTTGSCEGHHDATKRMYPWVILTATNTQFPIILRTLDQKVAFEPVKQRWKSESKALKDLISRFNHGDDQHKYPRDENLCLIGEDKSGAMLAPVGAKLLDKFPRELITQEQCESILCRYQGLMKRFAEFLIRHEDKK</sequence>